<organism evidence="2 3">
    <name type="scientific">Catenuloplanes indicus</name>
    <dbReference type="NCBI Taxonomy" id="137267"/>
    <lineage>
        <taxon>Bacteria</taxon>
        <taxon>Bacillati</taxon>
        <taxon>Actinomycetota</taxon>
        <taxon>Actinomycetes</taxon>
        <taxon>Micromonosporales</taxon>
        <taxon>Micromonosporaceae</taxon>
        <taxon>Catenuloplanes</taxon>
    </lineage>
</organism>
<name>A0AAE3VZB0_9ACTN</name>
<sequence>MSFEALDVVITGGGSPAELKATLEALKPALGVRDEVVCAVPAGRADLDRVVAALPWVRAVPGGRAEAVSATERDLLLFVDGDMLLPRHWLDAVREVLADEAVVAAGPRCIGSIGPQRAELPLPAGVRELRDLAREWRERHRGQRYDVDRLGPVCVALRRSALVAAGGPTPDLPWERLRDLGRIVLVDDALVAHAGASGCGLRVVTESPLLVSASMIVRDEAASIGASVDAVTPFVDEVVVYDTGSLDDTVAVARAHGARVIDGFWDEHFGDARNRAIAHCTGRWVLWVDADETAAGDPDALRRRLSAPGGPAAYRVRQVNEYANGTQVVVFPRLFQRDAVRLAGRLHEQAVDRITGGPAAGPEIGEVELRHAGYQFATFVTKDKAERNRRLALRAVEDRVLAADALANLARAEFSSGNLEESIEAARRGLATDTRRPVRIKLLTTLIRACTALSRVDEAARALDELRTLASRQVTVDHMEVLVRYAAGDDERVVELCAAVPELAEDDGAVLVTRSQLTSYEIHSLMRLGRTADAAERLRVELRAGRIPMPIVGMADTLRQAGSDVAEIAAHVPRSALRALIHEVGQAPVSLAEPLADGLWQRFPGERTVLALAAWLGPRMPVLRALEWSSRLRRAGHESQCPLLGVARGADRSARDRSLAAAVAYETFRDPAAMPLLSAALDQVPADEEAAMLDELRLIAPGIAAAVEPAV</sequence>
<dbReference type="InterPro" id="IPR001173">
    <property type="entry name" value="Glyco_trans_2-like"/>
</dbReference>
<gene>
    <name evidence="2" type="ORF">J2S42_003041</name>
</gene>
<dbReference type="Pfam" id="PF00535">
    <property type="entry name" value="Glycos_transf_2"/>
    <property type="match status" value="1"/>
</dbReference>
<accession>A0AAE3VZB0</accession>
<dbReference type="EMBL" id="JAUSUZ010000001">
    <property type="protein sequence ID" value="MDQ0366372.1"/>
    <property type="molecule type" value="Genomic_DNA"/>
</dbReference>
<proteinExistence type="predicted"/>
<dbReference type="InterPro" id="IPR029044">
    <property type="entry name" value="Nucleotide-diphossugar_trans"/>
</dbReference>
<dbReference type="PANTHER" id="PTHR43630">
    <property type="entry name" value="POLY-BETA-1,6-N-ACETYL-D-GLUCOSAMINE SYNTHASE"/>
    <property type="match status" value="1"/>
</dbReference>
<protein>
    <submittedName>
        <fullName evidence="2">Tetratricopeptide (TPR) repeat protein</fullName>
    </submittedName>
</protein>
<dbReference type="InterPro" id="IPR011990">
    <property type="entry name" value="TPR-like_helical_dom_sf"/>
</dbReference>
<dbReference type="CDD" id="cd00761">
    <property type="entry name" value="Glyco_tranf_GTA_type"/>
    <property type="match status" value="1"/>
</dbReference>
<comment type="caution">
    <text evidence="2">The sequence shown here is derived from an EMBL/GenBank/DDBJ whole genome shotgun (WGS) entry which is preliminary data.</text>
</comment>
<evidence type="ECO:0000313" key="3">
    <source>
        <dbReference type="Proteomes" id="UP001240236"/>
    </source>
</evidence>
<reference evidence="2 3" key="1">
    <citation type="submission" date="2023-07" db="EMBL/GenBank/DDBJ databases">
        <title>Sequencing the genomes of 1000 actinobacteria strains.</title>
        <authorList>
            <person name="Klenk H.-P."/>
        </authorList>
    </citation>
    <scope>NUCLEOTIDE SEQUENCE [LARGE SCALE GENOMIC DNA]</scope>
    <source>
        <strain evidence="2 3">DSM 44709</strain>
    </source>
</reference>
<dbReference type="AlphaFoldDB" id="A0AAE3VZB0"/>
<dbReference type="SUPFAM" id="SSF48452">
    <property type="entry name" value="TPR-like"/>
    <property type="match status" value="1"/>
</dbReference>
<evidence type="ECO:0000313" key="2">
    <source>
        <dbReference type="EMBL" id="MDQ0366372.1"/>
    </source>
</evidence>
<dbReference type="CDD" id="cd02511">
    <property type="entry name" value="Beta4Glucosyltransferase"/>
    <property type="match status" value="1"/>
</dbReference>
<dbReference type="Gene3D" id="1.25.40.10">
    <property type="entry name" value="Tetratricopeptide repeat domain"/>
    <property type="match status" value="1"/>
</dbReference>
<dbReference type="SUPFAM" id="SSF53448">
    <property type="entry name" value="Nucleotide-diphospho-sugar transferases"/>
    <property type="match status" value="2"/>
</dbReference>
<evidence type="ECO:0000259" key="1">
    <source>
        <dbReference type="Pfam" id="PF00535"/>
    </source>
</evidence>
<keyword evidence="3" id="KW-1185">Reference proteome</keyword>
<feature type="domain" description="Glycosyltransferase 2-like" evidence="1">
    <location>
        <begin position="215"/>
        <end position="295"/>
    </location>
</feature>
<dbReference type="Proteomes" id="UP001240236">
    <property type="component" value="Unassembled WGS sequence"/>
</dbReference>
<dbReference type="RefSeq" id="WP_307239651.1">
    <property type="nucleotide sequence ID" value="NZ_JAUSUZ010000001.1"/>
</dbReference>
<dbReference type="PANTHER" id="PTHR43630:SF2">
    <property type="entry name" value="GLYCOSYLTRANSFERASE"/>
    <property type="match status" value="1"/>
</dbReference>
<dbReference type="Gene3D" id="3.90.550.10">
    <property type="entry name" value="Spore Coat Polysaccharide Biosynthesis Protein SpsA, Chain A"/>
    <property type="match status" value="2"/>
</dbReference>